<dbReference type="FunFam" id="3.40.640.10:FF:000030">
    <property type="entry name" value="Low-specificity L-threonine aldolase"/>
    <property type="match status" value="1"/>
</dbReference>
<keyword evidence="3" id="KW-0663">Pyridoxal phosphate</keyword>
<comment type="similarity">
    <text evidence="2">Belongs to the threonine aldolase family.</text>
</comment>
<evidence type="ECO:0000256" key="4">
    <source>
        <dbReference type="ARBA" id="ARBA00023239"/>
    </source>
</evidence>
<dbReference type="RefSeq" id="WP_249304350.1">
    <property type="nucleotide sequence ID" value="NZ_CP060634.1"/>
</dbReference>
<keyword evidence="4 7" id="KW-0456">Lyase</keyword>
<dbReference type="Pfam" id="PF01212">
    <property type="entry name" value="Beta_elim_lyase"/>
    <property type="match status" value="1"/>
</dbReference>
<dbReference type="InterPro" id="IPR015424">
    <property type="entry name" value="PyrdxlP-dep_Trfase"/>
</dbReference>
<dbReference type="PANTHER" id="PTHR48097">
    <property type="entry name" value="L-THREONINE ALDOLASE-RELATED"/>
    <property type="match status" value="1"/>
</dbReference>
<comment type="cofactor">
    <cofactor evidence="1">
        <name>pyridoxal 5'-phosphate</name>
        <dbReference type="ChEBI" id="CHEBI:597326"/>
    </cofactor>
</comment>
<evidence type="ECO:0000256" key="5">
    <source>
        <dbReference type="PIRSR" id="PIRSR017617-1"/>
    </source>
</evidence>
<dbReference type="InterPro" id="IPR023603">
    <property type="entry name" value="Low_specificity_L-TA-like"/>
</dbReference>
<keyword evidence="8" id="KW-1185">Reference proteome</keyword>
<dbReference type="GO" id="GO:0008732">
    <property type="term" value="F:L-allo-threonine aldolase activity"/>
    <property type="evidence" value="ECO:0007669"/>
    <property type="project" value="TreeGrafter"/>
</dbReference>
<name>A0A7G9G7C7_9FIRM</name>
<dbReference type="PANTHER" id="PTHR48097:SF9">
    <property type="entry name" value="L-THREONINE ALDOLASE"/>
    <property type="match status" value="1"/>
</dbReference>
<dbReference type="Proteomes" id="UP000515823">
    <property type="component" value="Chromosome"/>
</dbReference>
<dbReference type="NCBIfam" id="NF041359">
    <property type="entry name" value="GntG_guanitoxin"/>
    <property type="match status" value="1"/>
</dbReference>
<dbReference type="EC" id="4.1.2.48" evidence="7"/>
<dbReference type="GO" id="GO:0006567">
    <property type="term" value="P:L-threonine catabolic process"/>
    <property type="evidence" value="ECO:0007669"/>
    <property type="project" value="TreeGrafter"/>
</dbReference>
<accession>A0A7G9G7C7</accession>
<feature type="domain" description="Aromatic amino acid beta-eliminating lyase/threonine aldolase" evidence="6">
    <location>
        <begin position="5"/>
        <end position="286"/>
    </location>
</feature>
<evidence type="ECO:0000313" key="8">
    <source>
        <dbReference type="Proteomes" id="UP000515823"/>
    </source>
</evidence>
<evidence type="ECO:0000313" key="7">
    <source>
        <dbReference type="EMBL" id="QNM06709.1"/>
    </source>
</evidence>
<proteinExistence type="inferred from homology"/>
<dbReference type="CDD" id="cd06502">
    <property type="entry name" value="TA_like"/>
    <property type="match status" value="1"/>
</dbReference>
<dbReference type="InterPro" id="IPR001597">
    <property type="entry name" value="ArAA_b-elim_lyase/Thr_aldolase"/>
</dbReference>
<feature type="modified residue" description="N6-(pyridoxal phosphate)lysine" evidence="5">
    <location>
        <position position="199"/>
    </location>
</feature>
<dbReference type="EMBL" id="CP060634">
    <property type="protein sequence ID" value="QNM06709.1"/>
    <property type="molecule type" value="Genomic_DNA"/>
</dbReference>
<dbReference type="SUPFAM" id="SSF53383">
    <property type="entry name" value="PLP-dependent transferases"/>
    <property type="match status" value="1"/>
</dbReference>
<dbReference type="InterPro" id="IPR015422">
    <property type="entry name" value="PyrdxlP-dep_Trfase_small"/>
</dbReference>
<dbReference type="GO" id="GO:0005829">
    <property type="term" value="C:cytosol"/>
    <property type="evidence" value="ECO:0007669"/>
    <property type="project" value="TreeGrafter"/>
</dbReference>
<dbReference type="AlphaFoldDB" id="A0A7G9G7C7"/>
<dbReference type="PIRSF" id="PIRSF017617">
    <property type="entry name" value="Thr_aldolase"/>
    <property type="match status" value="1"/>
</dbReference>
<evidence type="ECO:0000256" key="2">
    <source>
        <dbReference type="ARBA" id="ARBA00006966"/>
    </source>
</evidence>
<evidence type="ECO:0000259" key="6">
    <source>
        <dbReference type="Pfam" id="PF01212"/>
    </source>
</evidence>
<protein>
    <submittedName>
        <fullName evidence="7">Low-specificity L-threonine aldolase</fullName>
        <ecNumber evidence="7">4.1.2.48</ecNumber>
    </submittedName>
</protein>
<dbReference type="KEGG" id="qdo:H9Q78_06235"/>
<evidence type="ECO:0000256" key="1">
    <source>
        <dbReference type="ARBA" id="ARBA00001933"/>
    </source>
</evidence>
<dbReference type="Gene3D" id="3.40.640.10">
    <property type="entry name" value="Type I PLP-dependent aspartate aminotransferase-like (Major domain)"/>
    <property type="match status" value="1"/>
</dbReference>
<organism evidence="7 8">
    <name type="scientific">Qiania dongpingensis</name>
    <dbReference type="NCBI Taxonomy" id="2763669"/>
    <lineage>
        <taxon>Bacteria</taxon>
        <taxon>Bacillati</taxon>
        <taxon>Bacillota</taxon>
        <taxon>Clostridia</taxon>
        <taxon>Lachnospirales</taxon>
        <taxon>Lachnospiraceae</taxon>
        <taxon>Qiania</taxon>
    </lineage>
</organism>
<sequence>MKMMDVRSDTVTVPTEEMRKAMAECPVGDDVYGDDPTVNELERTAAEILGKEAALFFPSGTQCNQAAIMSWTNRGNEIIVSDMAHIYEHEVGAVAVLSGANMRTLHFKDGIPDCGQIERAIRGEDIHCPETALICLENALANGRAVPVENMRQIYEMAGRHGIPVHMDGARCFNAAVALKVDVKEITQYVDSVSCCLSKGLCAPIGSVLAGKKELIAKARKNRKLLGGGMRQAGVLAAPGLIAIREMPKRLHFDHENARYLAEGLNKIPGIHCEKDAVQINMVFFRIDREEEIRKGLPSWLLQRGIKTNPEDGGLFRMVTNAGVEREDIDVILELLKEYLA</sequence>
<dbReference type="NCBIfam" id="NF007825">
    <property type="entry name" value="PRK10534.1"/>
    <property type="match status" value="1"/>
</dbReference>
<dbReference type="Gene3D" id="3.90.1150.10">
    <property type="entry name" value="Aspartate Aminotransferase, domain 1"/>
    <property type="match status" value="1"/>
</dbReference>
<reference evidence="7 8" key="1">
    <citation type="submission" date="2020-08" db="EMBL/GenBank/DDBJ databases">
        <authorList>
            <person name="Liu C."/>
            <person name="Sun Q."/>
        </authorList>
    </citation>
    <scope>NUCLEOTIDE SEQUENCE [LARGE SCALE GENOMIC DNA]</scope>
    <source>
        <strain evidence="7 8">NSJ-38</strain>
    </source>
</reference>
<dbReference type="GO" id="GO:0006545">
    <property type="term" value="P:glycine biosynthetic process"/>
    <property type="evidence" value="ECO:0007669"/>
    <property type="project" value="TreeGrafter"/>
</dbReference>
<evidence type="ECO:0000256" key="3">
    <source>
        <dbReference type="ARBA" id="ARBA00022898"/>
    </source>
</evidence>
<dbReference type="InterPro" id="IPR015421">
    <property type="entry name" value="PyrdxlP-dep_Trfase_major"/>
</dbReference>
<gene>
    <name evidence="7" type="primary">ltaE</name>
    <name evidence="7" type="ORF">H9Q78_06235</name>
</gene>